<accession>A0A4U9WJX0</accession>
<organism evidence="2">
    <name type="scientific">Serratia fonticola</name>
    <dbReference type="NCBI Taxonomy" id="47917"/>
    <lineage>
        <taxon>Bacteria</taxon>
        <taxon>Pseudomonadati</taxon>
        <taxon>Pseudomonadota</taxon>
        <taxon>Gammaproteobacteria</taxon>
        <taxon>Enterobacterales</taxon>
        <taxon>Yersiniaceae</taxon>
        <taxon>Serratia</taxon>
    </lineage>
</organism>
<reference evidence="2" key="1">
    <citation type="submission" date="2019-05" db="EMBL/GenBank/DDBJ databases">
        <authorList>
            <consortium name="Pathogen Informatics"/>
        </authorList>
    </citation>
    <scope>NUCLEOTIDE SEQUENCE [LARGE SCALE GENOMIC DNA]</scope>
    <source>
        <strain evidence="2">NCTC12965</strain>
    </source>
</reference>
<name>A0A4U9WJX0_SERFO</name>
<dbReference type="EMBL" id="CABEEZ010000163">
    <property type="protein sequence ID" value="VTR59930.1"/>
    <property type="molecule type" value="Genomic_DNA"/>
</dbReference>
<feature type="region of interest" description="Disordered" evidence="1">
    <location>
        <begin position="1"/>
        <end position="48"/>
    </location>
</feature>
<gene>
    <name evidence="2" type="ORF">NCTC12965_08331</name>
</gene>
<protein>
    <submittedName>
        <fullName evidence="2">Putative fimbrial outer membrane usher protein StfC</fullName>
    </submittedName>
</protein>
<dbReference type="AlphaFoldDB" id="A0A4U9WJX0"/>
<sequence>MTAEGGAAHRNGMPGGTRMLIDTKGVPDVPVRGYGSTSRTNVWGKAGD</sequence>
<proteinExistence type="predicted"/>
<evidence type="ECO:0000313" key="2">
    <source>
        <dbReference type="EMBL" id="VTR59930.1"/>
    </source>
</evidence>
<evidence type="ECO:0000256" key="1">
    <source>
        <dbReference type="SAM" id="MobiDB-lite"/>
    </source>
</evidence>